<comment type="similarity">
    <text evidence="3">Belongs to the YIF1 family.</text>
</comment>
<dbReference type="EMBL" id="LR746270">
    <property type="protein sequence ID" value="CAA7399420.1"/>
    <property type="molecule type" value="Genomic_DNA"/>
</dbReference>
<dbReference type="Proteomes" id="UP000663760">
    <property type="component" value="Chromosome 7"/>
</dbReference>
<reference evidence="13" key="1">
    <citation type="submission" date="2020-02" db="EMBL/GenBank/DDBJ databases">
        <authorList>
            <person name="Scholz U."/>
            <person name="Mascher M."/>
            <person name="Fiebig A."/>
        </authorList>
    </citation>
    <scope>NUCLEOTIDE SEQUENCE</scope>
</reference>
<dbReference type="InterPro" id="IPR005578">
    <property type="entry name" value="Yif1_fam"/>
</dbReference>
<dbReference type="GO" id="GO:0006888">
    <property type="term" value="P:endoplasmic reticulum to Golgi vesicle-mediated transport"/>
    <property type="evidence" value="ECO:0007669"/>
    <property type="project" value="InterPro"/>
</dbReference>
<keyword evidence="6" id="KW-0256">Endoplasmic reticulum</keyword>
<feature type="compositionally biased region" description="Polar residues" evidence="11">
    <location>
        <begin position="1"/>
        <end position="10"/>
    </location>
</feature>
<evidence type="ECO:0000256" key="4">
    <source>
        <dbReference type="ARBA" id="ARBA00022448"/>
    </source>
</evidence>
<name>A0A7I8KNN9_SPIIN</name>
<evidence type="ECO:0000256" key="2">
    <source>
        <dbReference type="ARBA" id="ARBA00004653"/>
    </source>
</evidence>
<comment type="subcellular location">
    <subcellularLocation>
        <location evidence="1">Endoplasmic reticulum membrane</location>
        <topology evidence="1">Multi-pass membrane protein</topology>
    </subcellularLocation>
    <subcellularLocation>
        <location evidence="2">Golgi apparatus membrane</location>
        <topology evidence="2">Multi-pass membrane protein</topology>
    </subcellularLocation>
</comment>
<evidence type="ECO:0000256" key="7">
    <source>
        <dbReference type="ARBA" id="ARBA00022927"/>
    </source>
</evidence>
<keyword evidence="7" id="KW-0653">Protein transport</keyword>
<evidence type="ECO:0000256" key="11">
    <source>
        <dbReference type="SAM" id="MobiDB-lite"/>
    </source>
</evidence>
<evidence type="ECO:0000256" key="3">
    <source>
        <dbReference type="ARBA" id="ARBA00009727"/>
    </source>
</evidence>
<keyword evidence="9" id="KW-0333">Golgi apparatus</keyword>
<dbReference type="Pfam" id="PF03878">
    <property type="entry name" value="YIF1"/>
    <property type="match status" value="1"/>
</dbReference>
<dbReference type="GO" id="GO:0015031">
    <property type="term" value="P:protein transport"/>
    <property type="evidence" value="ECO:0007669"/>
    <property type="project" value="UniProtKB-KW"/>
</dbReference>
<evidence type="ECO:0000256" key="5">
    <source>
        <dbReference type="ARBA" id="ARBA00022692"/>
    </source>
</evidence>
<evidence type="ECO:0000256" key="12">
    <source>
        <dbReference type="SAM" id="Phobius"/>
    </source>
</evidence>
<proteinExistence type="inferred from homology"/>
<dbReference type="GO" id="GO:0005793">
    <property type="term" value="C:endoplasmic reticulum-Golgi intermediate compartment"/>
    <property type="evidence" value="ECO:0007669"/>
    <property type="project" value="TreeGrafter"/>
</dbReference>
<feature type="region of interest" description="Disordered" evidence="11">
    <location>
        <begin position="1"/>
        <end position="24"/>
    </location>
</feature>
<keyword evidence="4" id="KW-0813">Transport</keyword>
<evidence type="ECO:0000313" key="13">
    <source>
        <dbReference type="EMBL" id="CAA7399420.1"/>
    </source>
</evidence>
<protein>
    <submittedName>
        <fullName evidence="13">Uncharacterized protein</fullName>
    </submittedName>
</protein>
<organism evidence="13 14">
    <name type="scientific">Spirodela intermedia</name>
    <name type="common">Intermediate duckweed</name>
    <dbReference type="NCBI Taxonomy" id="51605"/>
    <lineage>
        <taxon>Eukaryota</taxon>
        <taxon>Viridiplantae</taxon>
        <taxon>Streptophyta</taxon>
        <taxon>Embryophyta</taxon>
        <taxon>Tracheophyta</taxon>
        <taxon>Spermatophyta</taxon>
        <taxon>Magnoliopsida</taxon>
        <taxon>Liliopsida</taxon>
        <taxon>Araceae</taxon>
        <taxon>Lemnoideae</taxon>
        <taxon>Spirodela</taxon>
    </lineage>
</organism>
<feature type="transmembrane region" description="Helical" evidence="12">
    <location>
        <begin position="179"/>
        <end position="201"/>
    </location>
</feature>
<keyword evidence="5 12" id="KW-0812">Transmembrane</keyword>
<keyword evidence="14" id="KW-1185">Reference proteome</keyword>
<feature type="transmembrane region" description="Helical" evidence="12">
    <location>
        <begin position="245"/>
        <end position="263"/>
    </location>
</feature>
<dbReference type="AlphaFoldDB" id="A0A7I8KNN9"/>
<evidence type="ECO:0000256" key="6">
    <source>
        <dbReference type="ARBA" id="ARBA00022824"/>
    </source>
</evidence>
<feature type="transmembrane region" description="Helical" evidence="12">
    <location>
        <begin position="152"/>
        <end position="173"/>
    </location>
</feature>
<feature type="transmembrane region" description="Helical" evidence="12">
    <location>
        <begin position="119"/>
        <end position="140"/>
    </location>
</feature>
<sequence length="268" mass="29066">MDRNFGSHSGMQKPPSNPQSNPFGNAFYGGPGSGLIREGLSSYGGRFLGSSSEFMQSNISSYFSDPQYYFQVNGQYVRNKLKIILCPFLYRGHWTRISEPMGGRISYKPPISDVNAPDLYIPLMSFGTYLVLAGFSLGLCGKFSPDALTLQFSKGLIGWLLQILLLKGLIYSAGGGGEAALLDVVAYAGYAFAGAAIAVGARIFSRHAFYLVLPFAGLCGGVFLVKTMKRIVFSGGRSYDHGGRLNYLLLSLVAAQFPLLLWLGNVCR</sequence>
<dbReference type="PANTHER" id="PTHR14083">
    <property type="entry name" value="YIP1 INTERACTING FACTOR HOMOLOG YIF1 PROTEIN"/>
    <property type="match status" value="1"/>
</dbReference>
<evidence type="ECO:0000256" key="9">
    <source>
        <dbReference type="ARBA" id="ARBA00023034"/>
    </source>
</evidence>
<dbReference type="GO" id="GO:0030134">
    <property type="term" value="C:COPII-coated ER to Golgi transport vesicle"/>
    <property type="evidence" value="ECO:0007669"/>
    <property type="project" value="TreeGrafter"/>
</dbReference>
<evidence type="ECO:0000313" key="14">
    <source>
        <dbReference type="Proteomes" id="UP000663760"/>
    </source>
</evidence>
<dbReference type="GO" id="GO:0005789">
    <property type="term" value="C:endoplasmic reticulum membrane"/>
    <property type="evidence" value="ECO:0007669"/>
    <property type="project" value="UniProtKB-SubCell"/>
</dbReference>
<keyword evidence="8 12" id="KW-1133">Transmembrane helix</keyword>
<keyword evidence="10 12" id="KW-0472">Membrane</keyword>
<gene>
    <name evidence="13" type="ORF">SI8410_07010090</name>
</gene>
<feature type="transmembrane region" description="Helical" evidence="12">
    <location>
        <begin position="208"/>
        <end position="225"/>
    </location>
</feature>
<evidence type="ECO:0000256" key="8">
    <source>
        <dbReference type="ARBA" id="ARBA00022989"/>
    </source>
</evidence>
<dbReference type="GO" id="GO:0000139">
    <property type="term" value="C:Golgi membrane"/>
    <property type="evidence" value="ECO:0007669"/>
    <property type="project" value="UniProtKB-SubCell"/>
</dbReference>
<dbReference type="PANTHER" id="PTHR14083:SF0">
    <property type="entry name" value="YIP1D-INTERACTING FACTOR 1, ISOFORM C"/>
    <property type="match status" value="1"/>
</dbReference>
<dbReference type="OrthoDB" id="337750at2759"/>
<evidence type="ECO:0000256" key="10">
    <source>
        <dbReference type="ARBA" id="ARBA00023136"/>
    </source>
</evidence>
<evidence type="ECO:0000256" key="1">
    <source>
        <dbReference type="ARBA" id="ARBA00004477"/>
    </source>
</evidence>
<accession>A0A7I8KNN9</accession>